<feature type="transmembrane region" description="Helical" evidence="2">
    <location>
        <begin position="172"/>
        <end position="193"/>
    </location>
</feature>
<accession>A0ABU7RS05</accession>
<evidence type="ECO:0000256" key="1">
    <source>
        <dbReference type="SAM" id="MobiDB-lite"/>
    </source>
</evidence>
<reference evidence="3 4" key="1">
    <citation type="submission" date="2024-01" db="EMBL/GenBank/DDBJ databases">
        <title>Genome insights into Plantactinospora sonchi sp. nov.</title>
        <authorList>
            <person name="Wang L."/>
        </authorList>
    </citation>
    <scope>NUCLEOTIDE SEQUENCE [LARGE SCALE GENOMIC DNA]</scope>
    <source>
        <strain evidence="3 4">NEAU-QY2</strain>
    </source>
</reference>
<feature type="compositionally biased region" description="Pro residues" evidence="1">
    <location>
        <begin position="50"/>
        <end position="61"/>
    </location>
</feature>
<evidence type="ECO:0000313" key="3">
    <source>
        <dbReference type="EMBL" id="MEE6259267.1"/>
    </source>
</evidence>
<name>A0ABU7RS05_9ACTN</name>
<sequence length="385" mass="38968">MYPSTPPETGRDSWADGRPGPGGPRRAPEPRGHPAGPEPARGPYDGPRPFDGPGPDGPRPPDGGRAAAGSRPFDGPRRPETPTREPAPTGRPDLGNRPDPAVEGDEEEELPPVPVRRLLSVAIAGFSGLLGLGLIFGAYTAGPGARIPFAVVVLGVQLLFVLSWTMAMRPPALPVVAGASVVVAGAADAAAVLPQIAALGPLGYVAAAGFAVGVLGQLVRREDRIRVTESLGATLFIVVGVVSFATLVVLSRIPVGTQAIYICLTATAVALTVARLTDAVLPWPRLAPQVPRGAAGVVAGAMAGTLASAVLGSYLVGFTPTSGAVVGLIAAAAAVLADLAVGYAEAGRLMAGEPPTMWVARHMQGPLGGFALAAPAAYAMTVFFL</sequence>
<organism evidence="3 4">
    <name type="scientific">Plantactinospora sonchi</name>
    <dbReference type="NCBI Taxonomy" id="1544735"/>
    <lineage>
        <taxon>Bacteria</taxon>
        <taxon>Bacillati</taxon>
        <taxon>Actinomycetota</taxon>
        <taxon>Actinomycetes</taxon>
        <taxon>Micromonosporales</taxon>
        <taxon>Micromonosporaceae</taxon>
        <taxon>Plantactinospora</taxon>
    </lineage>
</organism>
<proteinExistence type="predicted"/>
<comment type="caution">
    <text evidence="3">The sequence shown here is derived from an EMBL/GenBank/DDBJ whole genome shotgun (WGS) entry which is preliminary data.</text>
</comment>
<evidence type="ECO:0008006" key="5">
    <source>
        <dbReference type="Google" id="ProtNLM"/>
    </source>
</evidence>
<keyword evidence="2" id="KW-0472">Membrane</keyword>
<feature type="transmembrane region" description="Helical" evidence="2">
    <location>
        <begin position="293"/>
        <end position="316"/>
    </location>
</feature>
<feature type="transmembrane region" description="Helical" evidence="2">
    <location>
        <begin position="365"/>
        <end position="384"/>
    </location>
</feature>
<dbReference type="Proteomes" id="UP001332243">
    <property type="component" value="Unassembled WGS sequence"/>
</dbReference>
<feature type="compositionally biased region" description="Basic and acidic residues" evidence="1">
    <location>
        <begin position="74"/>
        <end position="83"/>
    </location>
</feature>
<evidence type="ECO:0000313" key="4">
    <source>
        <dbReference type="Proteomes" id="UP001332243"/>
    </source>
</evidence>
<dbReference type="EMBL" id="JAZGQK010000010">
    <property type="protein sequence ID" value="MEE6259267.1"/>
    <property type="molecule type" value="Genomic_DNA"/>
</dbReference>
<keyword evidence="2" id="KW-1133">Transmembrane helix</keyword>
<feature type="region of interest" description="Disordered" evidence="1">
    <location>
        <begin position="1"/>
        <end position="110"/>
    </location>
</feature>
<feature type="transmembrane region" description="Helical" evidence="2">
    <location>
        <begin position="322"/>
        <end position="344"/>
    </location>
</feature>
<feature type="transmembrane region" description="Helical" evidence="2">
    <location>
        <begin position="147"/>
        <end position="165"/>
    </location>
</feature>
<feature type="compositionally biased region" description="Low complexity" evidence="1">
    <location>
        <begin position="33"/>
        <end position="49"/>
    </location>
</feature>
<feature type="transmembrane region" description="Helical" evidence="2">
    <location>
        <begin position="199"/>
        <end position="219"/>
    </location>
</feature>
<gene>
    <name evidence="3" type="ORF">V1633_12295</name>
</gene>
<evidence type="ECO:0000256" key="2">
    <source>
        <dbReference type="SAM" id="Phobius"/>
    </source>
</evidence>
<feature type="transmembrane region" description="Helical" evidence="2">
    <location>
        <begin position="231"/>
        <end position="253"/>
    </location>
</feature>
<keyword evidence="2" id="KW-0812">Transmembrane</keyword>
<feature type="transmembrane region" description="Helical" evidence="2">
    <location>
        <begin position="118"/>
        <end position="141"/>
    </location>
</feature>
<keyword evidence="4" id="KW-1185">Reference proteome</keyword>
<dbReference type="RefSeq" id="WP_331214397.1">
    <property type="nucleotide sequence ID" value="NZ_JAZGQK010000010.1"/>
</dbReference>
<feature type="transmembrane region" description="Helical" evidence="2">
    <location>
        <begin position="259"/>
        <end position="281"/>
    </location>
</feature>
<protein>
    <recommendedName>
        <fullName evidence="5">CDP-diglyceride synthetase</fullName>
    </recommendedName>
</protein>